<dbReference type="SMART" id="SM00873">
    <property type="entry name" value="B3_4"/>
    <property type="match status" value="1"/>
</dbReference>
<dbReference type="SUPFAM" id="SSF52058">
    <property type="entry name" value="L domain-like"/>
    <property type="match status" value="1"/>
</dbReference>
<keyword evidence="6" id="KW-1185">Reference proteome</keyword>
<dbReference type="STRING" id="7168.A0A182MXZ5"/>
<proteinExistence type="predicted"/>
<dbReference type="InterPro" id="IPR005146">
    <property type="entry name" value="B3/B4_tRNA-bd"/>
</dbReference>
<dbReference type="VEuPathDB" id="VectorBase:ADIR000249"/>
<dbReference type="SMART" id="SM00369">
    <property type="entry name" value="LRR_TYP"/>
    <property type="match status" value="6"/>
</dbReference>
<evidence type="ECO:0000256" key="1">
    <source>
        <dbReference type="ARBA" id="ARBA00022614"/>
    </source>
</evidence>
<evidence type="ECO:0000313" key="6">
    <source>
        <dbReference type="Proteomes" id="UP000075884"/>
    </source>
</evidence>
<reference evidence="6" key="1">
    <citation type="submission" date="2013-03" db="EMBL/GenBank/DDBJ databases">
        <title>The Genome Sequence of Anopheles dirus WRAIR2.</title>
        <authorList>
            <consortium name="The Broad Institute Genomics Platform"/>
            <person name="Neafsey D.E."/>
            <person name="Walton C."/>
            <person name="Walker B."/>
            <person name="Young S.K."/>
            <person name="Zeng Q."/>
            <person name="Gargeya S."/>
            <person name="Fitzgerald M."/>
            <person name="Haas B."/>
            <person name="Abouelleil A."/>
            <person name="Allen A.W."/>
            <person name="Alvarado L."/>
            <person name="Arachchi H.M."/>
            <person name="Berlin A.M."/>
            <person name="Chapman S.B."/>
            <person name="Gainer-Dewar J."/>
            <person name="Goldberg J."/>
            <person name="Griggs A."/>
            <person name="Gujja S."/>
            <person name="Hansen M."/>
            <person name="Howarth C."/>
            <person name="Imamovic A."/>
            <person name="Ireland A."/>
            <person name="Larimer J."/>
            <person name="McCowan C."/>
            <person name="Murphy C."/>
            <person name="Pearson M."/>
            <person name="Poon T.W."/>
            <person name="Priest M."/>
            <person name="Roberts A."/>
            <person name="Saif S."/>
            <person name="Shea T."/>
            <person name="Sisk P."/>
            <person name="Sykes S."/>
            <person name="Wortman J."/>
            <person name="Nusbaum C."/>
            <person name="Birren B."/>
        </authorList>
    </citation>
    <scope>NUCLEOTIDE SEQUENCE [LARGE SCALE GENOMIC DNA]</scope>
    <source>
        <strain evidence="6">WRAIR2</strain>
    </source>
</reference>
<reference evidence="5" key="2">
    <citation type="submission" date="2020-05" db="UniProtKB">
        <authorList>
            <consortium name="EnsemblMetazoa"/>
        </authorList>
    </citation>
    <scope>IDENTIFICATION</scope>
    <source>
        <strain evidence="5">WRAIR2</strain>
    </source>
</reference>
<evidence type="ECO:0000259" key="4">
    <source>
        <dbReference type="SMART" id="SM00873"/>
    </source>
</evidence>
<dbReference type="Pfam" id="PF13855">
    <property type="entry name" value="LRR_8"/>
    <property type="match status" value="2"/>
</dbReference>
<organism evidence="5 6">
    <name type="scientific">Anopheles dirus</name>
    <dbReference type="NCBI Taxonomy" id="7168"/>
    <lineage>
        <taxon>Eukaryota</taxon>
        <taxon>Metazoa</taxon>
        <taxon>Ecdysozoa</taxon>
        <taxon>Arthropoda</taxon>
        <taxon>Hexapoda</taxon>
        <taxon>Insecta</taxon>
        <taxon>Pterygota</taxon>
        <taxon>Neoptera</taxon>
        <taxon>Endopterygota</taxon>
        <taxon>Diptera</taxon>
        <taxon>Nematocera</taxon>
        <taxon>Culicoidea</taxon>
        <taxon>Culicidae</taxon>
        <taxon>Anophelinae</taxon>
        <taxon>Anopheles</taxon>
    </lineage>
</organism>
<dbReference type="PANTHER" id="PTHR10947">
    <property type="entry name" value="PHENYLALANYL-TRNA SYNTHETASE BETA CHAIN AND LEUCINE-RICH REPEAT-CONTAINING PROTEIN 47"/>
    <property type="match status" value="1"/>
</dbReference>
<dbReference type="InterPro" id="IPR001611">
    <property type="entry name" value="Leu-rich_rpt"/>
</dbReference>
<dbReference type="GO" id="GO:0003723">
    <property type="term" value="F:RNA binding"/>
    <property type="evidence" value="ECO:0007669"/>
    <property type="project" value="InterPro"/>
</dbReference>
<sequence length="569" mass="63114">MSKKATKSSPPSACWPEVDAVRSENRRELKLTGAKVAKRIEGNGCKLEEAIYELSALNLLDVNDTPLEQISPRIDGLSHLQSLLLYRNRIAQLPATIGQLAELKVLDLSGNRLCELPVEFAQLHSLTTLNLSFNQLKAVDLSTLDKLSVCNLSGNELTEVPRFYSGAVHHLTEVNLEKNNIVLLPEELTQQQILRVLNVADNKIEQVPKYITKCVKLKEINLKGNPLKDKRLLKLVDQCRSKQVLDYVEKSGYQPPKQDKPSPAGASNEEEHANSSPEPSLEEQAEDVQLKIIVRKVSENTPKVSFTSEARNTRPHIVLCVVRGFPVTNMRKFLQLQNALHDNECGRRELATIATHDLAKVKGAVRYHAAAPSEIEITALGATAHGKVTAEKYYADLRHQAELLRKEKKRNNYSGVYKYITLLTAKELFAFLSDEEKVISLPPLTNCDETKISPTTTDILVEVTSSVGHGHCVRVMNALLEQMLLMDVEVVSGAVPNTPNETATHEKKKGAKATKAARVEAKVRYNRSASLTVEQVQLYDPEGKPHSVFPGKGDLHGDEAKGIFVEMSV</sequence>
<dbReference type="SMART" id="SM00364">
    <property type="entry name" value="LRR_BAC"/>
    <property type="match status" value="6"/>
</dbReference>
<protein>
    <recommendedName>
        <fullName evidence="4">B3/B4 tRNA-binding domain-containing protein</fullName>
    </recommendedName>
</protein>
<keyword evidence="1" id="KW-0433">Leucine-rich repeat</keyword>
<dbReference type="Gene3D" id="3.50.40.10">
    <property type="entry name" value="Phenylalanyl-trna Synthetase, Chain B, domain 3"/>
    <property type="match status" value="1"/>
</dbReference>
<dbReference type="InterPro" id="IPR003591">
    <property type="entry name" value="Leu-rich_rpt_typical-subtyp"/>
</dbReference>
<feature type="region of interest" description="Disordered" evidence="3">
    <location>
        <begin position="250"/>
        <end position="284"/>
    </location>
</feature>
<dbReference type="EnsemblMetazoa" id="ADIR000249-RA">
    <property type="protein sequence ID" value="ADIR000249-PA"/>
    <property type="gene ID" value="ADIR000249"/>
</dbReference>
<dbReference type="AlphaFoldDB" id="A0A182MXZ5"/>
<dbReference type="InterPro" id="IPR045060">
    <property type="entry name" value="Phe-tRNA-ligase_IIc_bsu"/>
</dbReference>
<evidence type="ECO:0000313" key="5">
    <source>
        <dbReference type="EnsemblMetazoa" id="ADIR000249-PA"/>
    </source>
</evidence>
<accession>A0A182MXZ5</accession>
<name>A0A182MXZ5_9DIPT</name>
<dbReference type="InterPro" id="IPR032675">
    <property type="entry name" value="LRR_dom_sf"/>
</dbReference>
<dbReference type="PANTHER" id="PTHR10947:SF3">
    <property type="entry name" value="LEUCINE-RICH REPEAT-CONTAINING PROTEIN 47"/>
    <property type="match status" value="1"/>
</dbReference>
<evidence type="ECO:0000256" key="2">
    <source>
        <dbReference type="ARBA" id="ARBA00022737"/>
    </source>
</evidence>
<dbReference type="GO" id="GO:0004826">
    <property type="term" value="F:phenylalanine-tRNA ligase activity"/>
    <property type="evidence" value="ECO:0007669"/>
    <property type="project" value="InterPro"/>
</dbReference>
<keyword evidence="2" id="KW-0677">Repeat</keyword>
<dbReference type="PROSITE" id="PS51450">
    <property type="entry name" value="LRR"/>
    <property type="match status" value="2"/>
</dbReference>
<dbReference type="GO" id="GO:0006432">
    <property type="term" value="P:phenylalanyl-tRNA aminoacylation"/>
    <property type="evidence" value="ECO:0007669"/>
    <property type="project" value="InterPro"/>
</dbReference>
<dbReference type="Proteomes" id="UP000075884">
    <property type="component" value="Unassembled WGS sequence"/>
</dbReference>
<feature type="domain" description="B3/B4 tRNA-binding" evidence="4">
    <location>
        <begin position="313"/>
        <end position="488"/>
    </location>
</feature>
<evidence type="ECO:0000256" key="3">
    <source>
        <dbReference type="SAM" id="MobiDB-lite"/>
    </source>
</evidence>
<dbReference type="InterPro" id="IPR020825">
    <property type="entry name" value="Phe-tRNA_synthase-like_B3/B4"/>
</dbReference>
<dbReference type="Gene3D" id="3.80.10.10">
    <property type="entry name" value="Ribonuclease Inhibitor"/>
    <property type="match status" value="2"/>
</dbReference>